<dbReference type="GO" id="GO:0030246">
    <property type="term" value="F:carbohydrate binding"/>
    <property type="evidence" value="ECO:0007669"/>
    <property type="project" value="UniProtKB-ARBA"/>
</dbReference>
<proteinExistence type="inferred from homology"/>
<dbReference type="KEGG" id="cmiu:B1H56_11085"/>
<feature type="chain" id="PRO_5038749605" evidence="4">
    <location>
        <begin position="24"/>
        <end position="352"/>
    </location>
</feature>
<evidence type="ECO:0000256" key="1">
    <source>
        <dbReference type="ARBA" id="ARBA00004196"/>
    </source>
</evidence>
<dbReference type="RefSeq" id="WP_066519730.1">
    <property type="nucleotide sequence ID" value="NZ_CABMOF010000002.1"/>
</dbReference>
<reference evidence="6 7" key="1">
    <citation type="submission" date="2016-02" db="EMBL/GenBank/DDBJ databases">
        <authorList>
            <person name="Wen L."/>
            <person name="He K."/>
            <person name="Yang H."/>
        </authorList>
    </citation>
    <scope>NUCLEOTIDE SEQUENCE [LARGE SCALE GENOMIC DNA]</scope>
    <source>
        <strain evidence="6 7">DSM 22607</strain>
    </source>
</reference>
<dbReference type="InterPro" id="IPR025997">
    <property type="entry name" value="SBP_2_dom"/>
</dbReference>
<dbReference type="PANTHER" id="PTHR46847:SF1">
    <property type="entry name" value="D-ALLOSE-BINDING PERIPLASMIC PROTEIN-RELATED"/>
    <property type="match status" value="1"/>
</dbReference>
<comment type="similarity">
    <text evidence="2">Belongs to the bacterial solute-binding protein 2 family.</text>
</comment>
<dbReference type="CDD" id="cd06308">
    <property type="entry name" value="PBP1_sensor_kinase-like"/>
    <property type="match status" value="1"/>
</dbReference>
<dbReference type="Pfam" id="PF13407">
    <property type="entry name" value="Peripla_BP_4"/>
    <property type="match status" value="1"/>
</dbReference>
<accession>A0A136Q452</accession>
<dbReference type="Proteomes" id="UP000070366">
    <property type="component" value="Unassembled WGS sequence"/>
</dbReference>
<dbReference type="SUPFAM" id="SSF53822">
    <property type="entry name" value="Periplasmic binding protein-like I"/>
    <property type="match status" value="1"/>
</dbReference>
<evidence type="ECO:0000256" key="2">
    <source>
        <dbReference type="ARBA" id="ARBA00007639"/>
    </source>
</evidence>
<protein>
    <submittedName>
        <fullName evidence="6">Sugar-binding domain protein</fullName>
    </submittedName>
</protein>
<dbReference type="EMBL" id="LSZW01000061">
    <property type="protein sequence ID" value="KXK65442.1"/>
    <property type="molecule type" value="Genomic_DNA"/>
</dbReference>
<comment type="caution">
    <text evidence="6">The sequence shown here is derived from an EMBL/GenBank/DDBJ whole genome shotgun (WGS) entry which is preliminary data.</text>
</comment>
<organism evidence="6 7">
    <name type="scientific">Christensenella minuta</name>
    <dbReference type="NCBI Taxonomy" id="626937"/>
    <lineage>
        <taxon>Bacteria</taxon>
        <taxon>Bacillati</taxon>
        <taxon>Bacillota</taxon>
        <taxon>Clostridia</taxon>
        <taxon>Christensenellales</taxon>
        <taxon>Christensenellaceae</taxon>
        <taxon>Christensenella</taxon>
    </lineage>
</organism>
<dbReference type="OrthoDB" id="9769193at2"/>
<dbReference type="InterPro" id="IPR028082">
    <property type="entry name" value="Peripla_BP_I"/>
</dbReference>
<evidence type="ECO:0000313" key="6">
    <source>
        <dbReference type="EMBL" id="KXK65442.1"/>
    </source>
</evidence>
<evidence type="ECO:0000256" key="3">
    <source>
        <dbReference type="ARBA" id="ARBA00022729"/>
    </source>
</evidence>
<dbReference type="AlphaFoldDB" id="A0A136Q452"/>
<evidence type="ECO:0000256" key="4">
    <source>
        <dbReference type="SAM" id="SignalP"/>
    </source>
</evidence>
<dbReference type="PROSITE" id="PS51257">
    <property type="entry name" value="PROKAR_LIPOPROTEIN"/>
    <property type="match status" value="1"/>
</dbReference>
<comment type="subcellular location">
    <subcellularLocation>
        <location evidence="1">Cell envelope</location>
    </subcellularLocation>
</comment>
<feature type="domain" description="Periplasmic binding protein" evidence="5">
    <location>
        <begin position="75"/>
        <end position="308"/>
    </location>
</feature>
<keyword evidence="7" id="KW-1185">Reference proteome</keyword>
<dbReference type="STRING" id="626937.HMPREF3293_01656"/>
<gene>
    <name evidence="6" type="ORF">HMPREF3293_01656</name>
</gene>
<dbReference type="PANTHER" id="PTHR46847">
    <property type="entry name" value="D-ALLOSE-BINDING PERIPLASMIC PROTEIN-RELATED"/>
    <property type="match status" value="1"/>
</dbReference>
<dbReference type="Gene3D" id="3.40.50.2300">
    <property type="match status" value="2"/>
</dbReference>
<sequence>MRRTVTALLAAAALLLASCGHMTRSPVGNPADEGETVLYTVNGESVDFGIYCSETAAGTLVPEKPLGEYTGTMGVIVSSMRFPYGGGTKVMAEETLEKYFPNMDYVIGNGDGDPVTQSALIDDYIARGIDVLVIDPVEKEAMVPAFERLKEAGIPVVCVDRYVPADFESVVKADDVKIGQKAGEAMVELLGGKGKVVEIQGAPAASNTNDRHIGFAQGIAGSQIEVIAAPYADFLQTRGLGEMEDLLQRFPDDGDIDAIFSQSDVMTMGIIQALKAAGRDIPIVSIDAQESALGAVQAGDIDAVVAYPIPMPAGIFAGVKVMEGEEIPGYIELECPVITTENVGEYIGHSGY</sequence>
<name>A0A136Q452_9FIRM</name>
<evidence type="ECO:0000313" key="7">
    <source>
        <dbReference type="Proteomes" id="UP000070366"/>
    </source>
</evidence>
<feature type="signal peptide" evidence="4">
    <location>
        <begin position="1"/>
        <end position="23"/>
    </location>
</feature>
<dbReference type="GO" id="GO:0030313">
    <property type="term" value="C:cell envelope"/>
    <property type="evidence" value="ECO:0007669"/>
    <property type="project" value="UniProtKB-SubCell"/>
</dbReference>
<keyword evidence="3 4" id="KW-0732">Signal</keyword>
<evidence type="ECO:0000259" key="5">
    <source>
        <dbReference type="Pfam" id="PF13407"/>
    </source>
</evidence>